<dbReference type="KEGG" id="vg:16194932"/>
<dbReference type="Gene3D" id="3.10.28.10">
    <property type="entry name" value="Homing endonucleases"/>
    <property type="match status" value="1"/>
</dbReference>
<dbReference type="InterPro" id="IPR003587">
    <property type="entry name" value="Hint_dom_N"/>
</dbReference>
<dbReference type="InterPro" id="IPR027434">
    <property type="entry name" value="Homing_endonucl"/>
</dbReference>
<dbReference type="InterPro" id="IPR006142">
    <property type="entry name" value="INTEIN"/>
</dbReference>
<evidence type="ECO:0000259" key="7">
    <source>
        <dbReference type="PROSITE" id="PS50819"/>
    </source>
</evidence>
<keyword evidence="5" id="KW-0651">Protein splicing</keyword>
<dbReference type="NCBIfam" id="TIGR01443">
    <property type="entry name" value="intein_Cterm"/>
    <property type="match status" value="1"/>
</dbReference>
<keyword evidence="6" id="KW-0231">Viral genome packaging</keyword>
<organism evidence="8 9">
    <name type="scientific">Vibrio phage JA-1</name>
    <dbReference type="NCBI Taxonomy" id="1283071"/>
    <lineage>
        <taxon>Viruses</taxon>
        <taxon>Duplodnaviria</taxon>
        <taxon>Heunggongvirae</taxon>
        <taxon>Uroviricota</taxon>
        <taxon>Caudoviricetes</taxon>
        <taxon>Schitoviridae</taxon>
        <taxon>Pacinivirus</taxon>
        <taxon>Pacinivirus VCO139</taxon>
    </lineage>
</organism>
<dbReference type="SUPFAM" id="SSF55608">
    <property type="entry name" value="Homing endonucleases"/>
    <property type="match status" value="1"/>
</dbReference>
<accession>R9R4C5</accession>
<reference evidence="8 9" key="1">
    <citation type="journal article" date="2013" name="Virol. J.">
        <title>Whole genome sequencing and comparative genomic analyses of two Vibrio cholerae O139 Bengal-specific Podoviruses to other N4-like phages reveal extensive genetic diversity.</title>
        <authorList>
            <person name="Fouts D.E."/>
            <person name="Klumpp J."/>
            <person name="Bishop-Lilly K.A."/>
            <person name="Rajavel M."/>
            <person name="Willner K.M."/>
            <person name="Butani A."/>
            <person name="Henry M."/>
            <person name="Biswas B."/>
            <person name="Li M."/>
            <person name="Albert M.J."/>
            <person name="Loessner M.J."/>
            <person name="Calendar R."/>
            <person name="Sozhamannan S."/>
        </authorList>
    </citation>
    <scope>NUCLEOTIDE SEQUENCE [LARGE SCALE GENOMIC DNA]</scope>
</reference>
<dbReference type="Proteomes" id="UP000014320">
    <property type="component" value="Segment"/>
</dbReference>
<keyword evidence="4" id="KW-0067">ATP-binding</keyword>
<dbReference type="InterPro" id="IPR030934">
    <property type="entry name" value="Intein_C"/>
</dbReference>
<evidence type="ECO:0000256" key="2">
    <source>
        <dbReference type="ARBA" id="ARBA00022741"/>
    </source>
</evidence>
<dbReference type="EMBL" id="KC438282">
    <property type="protein sequence ID" value="AGI61819.1"/>
    <property type="molecule type" value="Genomic_DNA"/>
</dbReference>
<dbReference type="GO" id="GO:0005524">
    <property type="term" value="F:ATP binding"/>
    <property type="evidence" value="ECO:0007669"/>
    <property type="project" value="UniProtKB-KW"/>
</dbReference>
<evidence type="ECO:0000313" key="8">
    <source>
        <dbReference type="EMBL" id="AGI61819.1"/>
    </source>
</evidence>
<evidence type="ECO:0000256" key="6">
    <source>
        <dbReference type="ARBA" id="ARBA00023219"/>
    </source>
</evidence>
<dbReference type="Gene3D" id="3.30.420.240">
    <property type="match status" value="1"/>
</dbReference>
<keyword evidence="2" id="KW-0547">Nucleotide-binding</keyword>
<keyword evidence="1" id="KW-1188">Viral release from host cell</keyword>
<dbReference type="GO" id="GO:0004519">
    <property type="term" value="F:endonuclease activity"/>
    <property type="evidence" value="ECO:0007669"/>
    <property type="project" value="InterPro"/>
</dbReference>
<evidence type="ECO:0000256" key="4">
    <source>
        <dbReference type="ARBA" id="ARBA00022840"/>
    </source>
</evidence>
<dbReference type="SMART" id="SM00306">
    <property type="entry name" value="HintN"/>
    <property type="match status" value="1"/>
</dbReference>
<dbReference type="InterPro" id="IPR035421">
    <property type="entry name" value="Terminase_6C"/>
</dbReference>
<dbReference type="OrthoDB" id="1253at10239"/>
<dbReference type="PROSITE" id="PS50817">
    <property type="entry name" value="INTEIN_N_TER"/>
    <property type="match status" value="1"/>
</dbReference>
<feature type="domain" description="DOD-type homing endonuclease" evidence="7">
    <location>
        <begin position="217"/>
        <end position="346"/>
    </location>
</feature>
<evidence type="ECO:0000256" key="1">
    <source>
        <dbReference type="ARBA" id="ARBA00022612"/>
    </source>
</evidence>
<dbReference type="Pfam" id="PF14528">
    <property type="entry name" value="LAGLIDADG_3"/>
    <property type="match status" value="1"/>
</dbReference>
<dbReference type="RefSeq" id="YP_008126830.1">
    <property type="nucleotide sequence ID" value="NC_021540.1"/>
</dbReference>
<gene>
    <name evidence="8" type="primary">terL</name>
    <name evidence="8" type="ORF">JA1_0067</name>
</gene>
<sequence length="870" mass="99535">MSDLPEKTKVAMTVEDYLNNCDYSDINDYVPSEFAVKMVNLIKLIEGGNPENKTPVVHLRMLDNFVKKGLDTINMCHRGIAKALSLDTQIPTPTGNITISDLKVGDTIFTRNGKKTKVTHKSEVFHKPMYKIILEDGRELKVSEDHINIVQKRRTGKRSLGGFAEFELTTNQLLDKGVVYTRHVSDRNPNGYESKWFIPTIECINLDPVEFPLDPYTVGCILGDGSIDKYTGFTRFHTHKDDLKFFLSELQGADENSVRFDSKNPNGVRFSLKGLGKVIKKYVGTANVYNKRIPQELLWGSAVQRLSLLQGLMDTDGTVYNNSSSFCTVSKGLANDVLWLVRSLGFEAKLCNEKTYFRIYIYADKCIFRLPRKVNRWVPNKKGRIAIKSITTIELEPSQCIAVDDITHSFLAESFIVTHNTTLKEYLIWYIAIFNELPNLGSVPYALYVSDSIDNGVKKMRLSLEKRWNNSEFLQQYIPDKRFTDIRWEFINKEGKSFVVSGHGAQTGVRGTRENNSRPVLALLDDLVSDKDARSPTVIKAIEETVYNAIEFALHPNKRKVIWSGTPFNASDPLYKAVESGAWAVNVYPVCETFPCSREEFRGSWEDRFDYDSILKLYNKMKGLHKLDAFNQELMLRIMSEEDKLIEQGDIQYFVRSDVIRNLGNFNIYITTDFATSEKKQADFSVISVWAVNNKGYLYWIDGICKRQTIDVTIEDLFRLVQIYKPIDVGIEVTGQQGGFVSLIKSMMMDKNIFFNIASEGNNNKPGIRPTNQKFTRFLTVLPWFKQRMIYFPEDMSEHPAMVEAHNELSLVSRSGFKSKHDDFIDTISMLSLMKIWKPSESIELKYNDASGLWEDEVQTESYAMSSYIV</sequence>
<proteinExistence type="predicted"/>
<evidence type="ECO:0000256" key="5">
    <source>
        <dbReference type="ARBA" id="ARBA00023000"/>
    </source>
</evidence>
<protein>
    <submittedName>
        <fullName evidence="8">Terminase large subunit</fullName>
    </submittedName>
</protein>
<dbReference type="SUPFAM" id="SSF51294">
    <property type="entry name" value="Hedgehog/intein (Hint) domain"/>
    <property type="match status" value="1"/>
</dbReference>
<dbReference type="PROSITE" id="PS50819">
    <property type="entry name" value="INTEIN_ENDONUCLEASE"/>
    <property type="match status" value="1"/>
</dbReference>
<dbReference type="PRINTS" id="PR00379">
    <property type="entry name" value="INTEIN"/>
</dbReference>
<dbReference type="InterPro" id="IPR006141">
    <property type="entry name" value="Intein_N"/>
</dbReference>
<dbReference type="GeneID" id="16194932"/>
<dbReference type="Pfam" id="PF17289">
    <property type="entry name" value="Terminase_6C"/>
    <property type="match status" value="1"/>
</dbReference>
<dbReference type="CDD" id="cd00081">
    <property type="entry name" value="Hint"/>
    <property type="match status" value="1"/>
</dbReference>
<dbReference type="InterPro" id="IPR036844">
    <property type="entry name" value="Hint_dom_sf"/>
</dbReference>
<dbReference type="InterPro" id="IPR004042">
    <property type="entry name" value="Intein_endonuc_central"/>
</dbReference>
<dbReference type="GO" id="GO:0016539">
    <property type="term" value="P:intein-mediated protein splicing"/>
    <property type="evidence" value="ECO:0007669"/>
    <property type="project" value="InterPro"/>
</dbReference>
<dbReference type="Gene3D" id="2.170.16.10">
    <property type="entry name" value="Hedgehog/Intein (Hint) domain"/>
    <property type="match status" value="1"/>
</dbReference>
<keyword evidence="3" id="KW-0068">Autocatalytic cleavage</keyword>
<name>R9R4C5_9CAUD</name>
<dbReference type="InterPro" id="IPR004860">
    <property type="entry name" value="LAGLIDADG_dom"/>
</dbReference>
<evidence type="ECO:0000313" key="9">
    <source>
        <dbReference type="Proteomes" id="UP000014320"/>
    </source>
</evidence>
<evidence type="ECO:0000256" key="3">
    <source>
        <dbReference type="ARBA" id="ARBA00022813"/>
    </source>
</evidence>